<feature type="region of interest" description="Disordered" evidence="1">
    <location>
        <begin position="1"/>
        <end position="25"/>
    </location>
</feature>
<dbReference type="Proteomes" id="UP000199497">
    <property type="component" value="Unassembled WGS sequence"/>
</dbReference>
<accession>A0A1H0X3E2</accession>
<protein>
    <submittedName>
        <fullName evidence="2">Uncharacterized protein</fullName>
    </submittedName>
</protein>
<sequence>MVNEGFDKKWSQDPTQHPDDSSMRVSHETIYQALFLQARGPLRTELKPALRSGRTPREPIVDGGNTLQDPRYGHD</sequence>
<dbReference type="STRING" id="405564.SAMN04487905_1283"/>
<dbReference type="AlphaFoldDB" id="A0A1H0X3E2"/>
<name>A0A1H0X3E2_9ACTN</name>
<feature type="region of interest" description="Disordered" evidence="1">
    <location>
        <begin position="42"/>
        <end position="75"/>
    </location>
</feature>
<dbReference type="RefSeq" id="WP_244515877.1">
    <property type="nucleotide sequence ID" value="NZ_FNJR01000028.1"/>
</dbReference>
<gene>
    <name evidence="2" type="ORF">SAMN04487905_1283</name>
</gene>
<proteinExistence type="predicted"/>
<reference evidence="3" key="1">
    <citation type="submission" date="2016-10" db="EMBL/GenBank/DDBJ databases">
        <authorList>
            <person name="Varghese N."/>
            <person name="Submissions S."/>
        </authorList>
    </citation>
    <scope>NUCLEOTIDE SEQUENCE [LARGE SCALE GENOMIC DNA]</scope>
    <source>
        <strain evidence="3">DSM 46732</strain>
    </source>
</reference>
<evidence type="ECO:0000256" key="1">
    <source>
        <dbReference type="SAM" id="MobiDB-lite"/>
    </source>
</evidence>
<evidence type="ECO:0000313" key="3">
    <source>
        <dbReference type="Proteomes" id="UP000199497"/>
    </source>
</evidence>
<evidence type="ECO:0000313" key="2">
    <source>
        <dbReference type="EMBL" id="SDP97432.1"/>
    </source>
</evidence>
<organism evidence="2 3">
    <name type="scientific">Actinopolyspora xinjiangensis</name>
    <dbReference type="NCBI Taxonomy" id="405564"/>
    <lineage>
        <taxon>Bacteria</taxon>
        <taxon>Bacillati</taxon>
        <taxon>Actinomycetota</taxon>
        <taxon>Actinomycetes</taxon>
        <taxon>Actinopolysporales</taxon>
        <taxon>Actinopolysporaceae</taxon>
        <taxon>Actinopolyspora</taxon>
    </lineage>
</organism>
<keyword evidence="3" id="KW-1185">Reference proteome</keyword>
<dbReference type="EMBL" id="FNJR01000028">
    <property type="protein sequence ID" value="SDP97432.1"/>
    <property type="molecule type" value="Genomic_DNA"/>
</dbReference>